<keyword evidence="1" id="KW-0732">Signal</keyword>
<dbReference type="EMBL" id="JBHTKA010000001">
    <property type="protein sequence ID" value="MFD0998280.1"/>
    <property type="molecule type" value="Genomic_DNA"/>
</dbReference>
<evidence type="ECO:0000256" key="1">
    <source>
        <dbReference type="SAM" id="SignalP"/>
    </source>
</evidence>
<dbReference type="RefSeq" id="WP_377574711.1">
    <property type="nucleotide sequence ID" value="NZ_JBHTKA010000001.1"/>
</dbReference>
<dbReference type="Pfam" id="PF13645">
    <property type="entry name" value="YkuD_2"/>
    <property type="match status" value="1"/>
</dbReference>
<sequence length="263" mass="29824">MTYVLYLLLSLYSAAPAQPETITSLHTANITAVTDSIDHTTATHVDAAVSFDDSLQTLYTSIGLEKYNLSYKVFKYAVIGYYTLRMQGKLNDKNLLSIIDFTKPSTQKRFYTIDLEHHIVKFFTYVSHGKNTGEDIAKSFSNMVHSNQSSLGFYVTAETYVGSKGYSLKLDGMEKGYNDNMRERAVVMHDAEYVSEYWIKHYGRLGRSQGCPALSKEIAREVIDAIKGHTAIFAYFNDENYLSTSRYLNLDQLLQNVNVTAKR</sequence>
<proteinExistence type="predicted"/>
<dbReference type="PANTHER" id="PTHR38477">
    <property type="entry name" value="HYPOTHETICAL EXPORTED PROTEIN"/>
    <property type="match status" value="1"/>
</dbReference>
<feature type="chain" id="PRO_5046047069" evidence="1">
    <location>
        <begin position="18"/>
        <end position="263"/>
    </location>
</feature>
<keyword evidence="3" id="KW-1185">Reference proteome</keyword>
<accession>A0ABW3JYM7</accession>
<dbReference type="InterPro" id="IPR032676">
    <property type="entry name" value="YkuD_2"/>
</dbReference>
<evidence type="ECO:0000313" key="3">
    <source>
        <dbReference type="Proteomes" id="UP001597112"/>
    </source>
</evidence>
<protein>
    <submittedName>
        <fullName evidence="2">Murein L,D-transpeptidase catalytic domain family protein</fullName>
    </submittedName>
</protein>
<gene>
    <name evidence="2" type="ORF">ACFQ21_03140</name>
</gene>
<organism evidence="2 3">
    <name type="scientific">Ohtaekwangia kribbensis</name>
    <dbReference type="NCBI Taxonomy" id="688913"/>
    <lineage>
        <taxon>Bacteria</taxon>
        <taxon>Pseudomonadati</taxon>
        <taxon>Bacteroidota</taxon>
        <taxon>Cytophagia</taxon>
        <taxon>Cytophagales</taxon>
        <taxon>Fulvivirgaceae</taxon>
        <taxon>Ohtaekwangia</taxon>
    </lineage>
</organism>
<comment type="caution">
    <text evidence="2">The sequence shown here is derived from an EMBL/GenBank/DDBJ whole genome shotgun (WGS) entry which is preliminary data.</text>
</comment>
<name>A0ABW3JYM7_9BACT</name>
<feature type="signal peptide" evidence="1">
    <location>
        <begin position="1"/>
        <end position="17"/>
    </location>
</feature>
<dbReference type="Proteomes" id="UP001597112">
    <property type="component" value="Unassembled WGS sequence"/>
</dbReference>
<evidence type="ECO:0000313" key="2">
    <source>
        <dbReference type="EMBL" id="MFD0998280.1"/>
    </source>
</evidence>
<reference evidence="3" key="1">
    <citation type="journal article" date="2019" name="Int. J. Syst. Evol. Microbiol.">
        <title>The Global Catalogue of Microorganisms (GCM) 10K type strain sequencing project: providing services to taxonomists for standard genome sequencing and annotation.</title>
        <authorList>
            <consortium name="The Broad Institute Genomics Platform"/>
            <consortium name="The Broad Institute Genome Sequencing Center for Infectious Disease"/>
            <person name="Wu L."/>
            <person name="Ma J."/>
        </authorList>
    </citation>
    <scope>NUCLEOTIDE SEQUENCE [LARGE SCALE GENOMIC DNA]</scope>
    <source>
        <strain evidence="3">CCUG 58938</strain>
    </source>
</reference>
<dbReference type="PANTHER" id="PTHR38477:SF1">
    <property type="entry name" value="MUREIN L,D-TRANSPEPTIDASE CATALYTIC DOMAIN FAMILY PROTEIN"/>
    <property type="match status" value="1"/>
</dbReference>